<comment type="similarity">
    <text evidence="2">Belongs to the transferase hexapeptide repeat family.</text>
</comment>
<dbReference type="Pfam" id="PF00132">
    <property type="entry name" value="Hexapep"/>
    <property type="match status" value="1"/>
</dbReference>
<feature type="non-terminal residue" evidence="9">
    <location>
        <position position="1"/>
    </location>
</feature>
<dbReference type="InterPro" id="IPR001451">
    <property type="entry name" value="Hexapep"/>
</dbReference>
<dbReference type="SUPFAM" id="SSF51161">
    <property type="entry name" value="Trimeric LpxA-like enzymes"/>
    <property type="match status" value="1"/>
</dbReference>
<dbReference type="NCBIfam" id="NF041874">
    <property type="entry name" value="EPS_EpsC"/>
    <property type="match status" value="1"/>
</dbReference>
<keyword evidence="10" id="KW-1185">Reference proteome</keyword>
<evidence type="ECO:0000256" key="7">
    <source>
        <dbReference type="SAM" id="MobiDB-lite"/>
    </source>
</evidence>
<dbReference type="EMBL" id="BRXZ01007911">
    <property type="protein sequence ID" value="GMI35793.1"/>
    <property type="molecule type" value="Genomic_DNA"/>
</dbReference>
<dbReference type="Proteomes" id="UP001165082">
    <property type="component" value="Unassembled WGS sequence"/>
</dbReference>
<dbReference type="InterPro" id="IPR042122">
    <property type="entry name" value="Ser_AcTrfase_N_sf"/>
</dbReference>
<evidence type="ECO:0000313" key="10">
    <source>
        <dbReference type="Proteomes" id="UP001165082"/>
    </source>
</evidence>
<feature type="compositionally biased region" description="Pro residues" evidence="7">
    <location>
        <begin position="18"/>
        <end position="27"/>
    </location>
</feature>
<evidence type="ECO:0000256" key="2">
    <source>
        <dbReference type="ARBA" id="ARBA00007274"/>
    </source>
</evidence>
<reference evidence="9" key="1">
    <citation type="submission" date="2022-07" db="EMBL/GenBank/DDBJ databases">
        <title>Genome analysis of Parmales, a sister group of diatoms, reveals the evolutionary specialization of diatoms from phago-mixotrophs to photoautotrophs.</title>
        <authorList>
            <person name="Ban H."/>
            <person name="Sato S."/>
            <person name="Yoshikawa S."/>
            <person name="Kazumasa Y."/>
            <person name="Nakamura Y."/>
            <person name="Ichinomiya M."/>
            <person name="Saitoh K."/>
            <person name="Sato N."/>
            <person name="Blanc-Mathieu R."/>
            <person name="Endo H."/>
            <person name="Kuwata A."/>
            <person name="Ogata H."/>
        </authorList>
    </citation>
    <scope>NUCLEOTIDE SEQUENCE</scope>
</reference>
<dbReference type="GO" id="GO:0006535">
    <property type="term" value="P:cysteine biosynthetic process from serine"/>
    <property type="evidence" value="ECO:0007669"/>
    <property type="project" value="InterPro"/>
</dbReference>
<dbReference type="OrthoDB" id="25818at2759"/>
<evidence type="ECO:0000313" key="9">
    <source>
        <dbReference type="EMBL" id="GMI35793.1"/>
    </source>
</evidence>
<gene>
    <name evidence="9" type="ORF">TrRE_jg8107</name>
</gene>
<comment type="pathway">
    <text evidence="1">Amino-acid biosynthesis; L-cysteine biosynthesis; L-cysteine from L-serine: step 1/2.</text>
</comment>
<proteinExistence type="inferred from homology"/>
<evidence type="ECO:0000256" key="5">
    <source>
        <dbReference type="ARBA" id="ARBA00022679"/>
    </source>
</evidence>
<evidence type="ECO:0000259" key="8">
    <source>
        <dbReference type="SMART" id="SM00971"/>
    </source>
</evidence>
<keyword evidence="4" id="KW-0028">Amino-acid biosynthesis</keyword>
<dbReference type="PANTHER" id="PTHR42811">
    <property type="entry name" value="SERINE ACETYLTRANSFERASE"/>
    <property type="match status" value="1"/>
</dbReference>
<name>A0A9W7L7H4_9STRA</name>
<dbReference type="InterPro" id="IPR011004">
    <property type="entry name" value="Trimer_LpxA-like_sf"/>
</dbReference>
<dbReference type="InterPro" id="IPR010493">
    <property type="entry name" value="Ser_AcTrfase_N"/>
</dbReference>
<dbReference type="Pfam" id="PF06426">
    <property type="entry name" value="SATase_N"/>
    <property type="match status" value="1"/>
</dbReference>
<organism evidence="9 10">
    <name type="scientific">Triparma retinervis</name>
    <dbReference type="NCBI Taxonomy" id="2557542"/>
    <lineage>
        <taxon>Eukaryota</taxon>
        <taxon>Sar</taxon>
        <taxon>Stramenopiles</taxon>
        <taxon>Ochrophyta</taxon>
        <taxon>Bolidophyceae</taxon>
        <taxon>Parmales</taxon>
        <taxon>Triparmaceae</taxon>
        <taxon>Triparma</taxon>
    </lineage>
</organism>
<dbReference type="EC" id="2.3.1.30" evidence="3"/>
<accession>A0A9W7L7H4</accession>
<dbReference type="InterPro" id="IPR005881">
    <property type="entry name" value="Ser_O-AcTrfase"/>
</dbReference>
<keyword evidence="5" id="KW-0808">Transferase</keyword>
<dbReference type="SMART" id="SM00971">
    <property type="entry name" value="SATase_N"/>
    <property type="match status" value="1"/>
</dbReference>
<dbReference type="CDD" id="cd03354">
    <property type="entry name" value="LbH_SAT"/>
    <property type="match status" value="1"/>
</dbReference>
<feature type="domain" description="Serine acetyltransferase N-terminal" evidence="8">
    <location>
        <begin position="56"/>
        <end position="160"/>
    </location>
</feature>
<dbReference type="GO" id="GO:0009001">
    <property type="term" value="F:serine O-acetyltransferase activity"/>
    <property type="evidence" value="ECO:0007669"/>
    <property type="project" value="UniProtKB-EC"/>
</dbReference>
<protein>
    <recommendedName>
        <fullName evidence="3">serine O-acetyltransferase</fullName>
        <ecNumber evidence="3">2.3.1.30</ecNumber>
    </recommendedName>
</protein>
<evidence type="ECO:0000256" key="6">
    <source>
        <dbReference type="ARBA" id="ARBA00023315"/>
    </source>
</evidence>
<dbReference type="InterPro" id="IPR045304">
    <property type="entry name" value="LbH_SAT"/>
</dbReference>
<evidence type="ECO:0000256" key="3">
    <source>
        <dbReference type="ARBA" id="ARBA00013266"/>
    </source>
</evidence>
<evidence type="ECO:0000256" key="4">
    <source>
        <dbReference type="ARBA" id="ARBA00022605"/>
    </source>
</evidence>
<dbReference type="GO" id="GO:0005737">
    <property type="term" value="C:cytoplasm"/>
    <property type="evidence" value="ECO:0007669"/>
    <property type="project" value="InterPro"/>
</dbReference>
<keyword evidence="6" id="KW-0012">Acyltransferase</keyword>
<dbReference type="FunFam" id="2.160.10.10:FF:000002">
    <property type="entry name" value="Serine acetyltransferase"/>
    <property type="match status" value="1"/>
</dbReference>
<sequence length="326" mass="34648">STATYKVTKIVDSIPVTLPDPPTPPVPEAEFSDSPDPPQLLSNRRSGQEPPSEDPVWSQLASEAQSQASGEPLLVSFLYSTILNHNSLESALAFHLANRLASPSMISTQVQSLILSAFAASPSISTAIRADILAVASRDPACTSLVDVVLYFKGFHALVTQRVARHLWHTGKENIASYLQSQMSQVFQIDIHPGASLGSGIMLDHGTGIVIGETAVVGDNCSILHHVTLGGSGKKDVDRHPKIGNGVLIGAGCSVLGNIRVGDNVQIGAGSLVISPIPQDSVVVGVPAKVIGTIKRNEERDEEEDSPAELMRQNVMEICENNQFNI</sequence>
<dbReference type="InterPro" id="IPR053376">
    <property type="entry name" value="Serine_acetyltransferase"/>
</dbReference>
<dbReference type="Gene3D" id="2.160.10.10">
    <property type="entry name" value="Hexapeptide repeat proteins"/>
    <property type="match status" value="1"/>
</dbReference>
<dbReference type="AlphaFoldDB" id="A0A9W7L7H4"/>
<dbReference type="Gene3D" id="1.10.3130.10">
    <property type="entry name" value="serine acetyltransferase, domain 1"/>
    <property type="match status" value="1"/>
</dbReference>
<comment type="caution">
    <text evidence="9">The sequence shown here is derived from an EMBL/GenBank/DDBJ whole genome shotgun (WGS) entry which is preliminary data.</text>
</comment>
<evidence type="ECO:0000256" key="1">
    <source>
        <dbReference type="ARBA" id="ARBA00004876"/>
    </source>
</evidence>
<feature type="region of interest" description="Disordered" evidence="7">
    <location>
        <begin position="14"/>
        <end position="55"/>
    </location>
</feature>
<dbReference type="NCBIfam" id="TIGR01172">
    <property type="entry name" value="cysE"/>
    <property type="match status" value="1"/>
</dbReference>